<evidence type="ECO:0000313" key="2">
    <source>
        <dbReference type="EMBL" id="HIR60183.1"/>
    </source>
</evidence>
<accession>A0A9D1DWG6</accession>
<reference evidence="2" key="1">
    <citation type="submission" date="2020-10" db="EMBL/GenBank/DDBJ databases">
        <authorList>
            <person name="Gilroy R."/>
        </authorList>
    </citation>
    <scope>NUCLEOTIDE SEQUENCE</scope>
    <source>
        <strain evidence="2">CHK189-12415</strain>
    </source>
</reference>
<dbReference type="InterPro" id="IPR035093">
    <property type="entry name" value="RelE/ParE_toxin_dom_sf"/>
</dbReference>
<evidence type="ECO:0000256" key="1">
    <source>
        <dbReference type="ARBA" id="ARBA00022649"/>
    </source>
</evidence>
<dbReference type="InterPro" id="IPR007712">
    <property type="entry name" value="RelE/ParE_toxin"/>
</dbReference>
<dbReference type="Gene3D" id="3.30.2310.20">
    <property type="entry name" value="RelE-like"/>
    <property type="match status" value="1"/>
</dbReference>
<dbReference type="AlphaFoldDB" id="A0A9D1DWG6"/>
<dbReference type="Pfam" id="PF05016">
    <property type="entry name" value="ParE_toxin"/>
    <property type="match status" value="1"/>
</dbReference>
<keyword evidence="1" id="KW-1277">Toxin-antitoxin system</keyword>
<proteinExistence type="predicted"/>
<protein>
    <submittedName>
        <fullName evidence="2">Type II toxin-antitoxin system RelE/ParE family toxin</fullName>
    </submittedName>
</protein>
<evidence type="ECO:0000313" key="3">
    <source>
        <dbReference type="Proteomes" id="UP000824241"/>
    </source>
</evidence>
<organism evidence="2 3">
    <name type="scientific">Candidatus Faecivivens stercoravium</name>
    <dbReference type="NCBI Taxonomy" id="2840803"/>
    <lineage>
        <taxon>Bacteria</taxon>
        <taxon>Bacillati</taxon>
        <taxon>Bacillota</taxon>
        <taxon>Clostridia</taxon>
        <taxon>Eubacteriales</taxon>
        <taxon>Oscillospiraceae</taxon>
        <taxon>Oscillospiraceae incertae sedis</taxon>
        <taxon>Candidatus Faecivivens</taxon>
    </lineage>
</organism>
<dbReference type="Proteomes" id="UP000824241">
    <property type="component" value="Unassembled WGS sequence"/>
</dbReference>
<comment type="caution">
    <text evidence="2">The sequence shown here is derived from an EMBL/GenBank/DDBJ whole genome shotgun (WGS) entry which is preliminary data.</text>
</comment>
<sequence>MAELIISEAAQKDIDEISRLHHQLVGPKSAAKAVDRIFMALSRLRDYPLSGRLAQDEALYRMGCRLLVIGKYICIYRLIGDDIVIYRVADGRRDYPSLFKKMK</sequence>
<name>A0A9D1DWG6_9FIRM</name>
<dbReference type="EMBL" id="DVHA01000037">
    <property type="protein sequence ID" value="HIR60183.1"/>
    <property type="molecule type" value="Genomic_DNA"/>
</dbReference>
<gene>
    <name evidence="2" type="ORF">IAB37_01220</name>
</gene>
<reference evidence="2" key="2">
    <citation type="journal article" date="2021" name="PeerJ">
        <title>Extensive microbial diversity within the chicken gut microbiome revealed by metagenomics and culture.</title>
        <authorList>
            <person name="Gilroy R."/>
            <person name="Ravi A."/>
            <person name="Getino M."/>
            <person name="Pursley I."/>
            <person name="Horton D.L."/>
            <person name="Alikhan N.F."/>
            <person name="Baker D."/>
            <person name="Gharbi K."/>
            <person name="Hall N."/>
            <person name="Watson M."/>
            <person name="Adriaenssens E.M."/>
            <person name="Foster-Nyarko E."/>
            <person name="Jarju S."/>
            <person name="Secka A."/>
            <person name="Antonio M."/>
            <person name="Oren A."/>
            <person name="Chaudhuri R.R."/>
            <person name="La Ragione R."/>
            <person name="Hildebrand F."/>
            <person name="Pallen M.J."/>
        </authorList>
    </citation>
    <scope>NUCLEOTIDE SEQUENCE</scope>
    <source>
        <strain evidence="2">CHK189-12415</strain>
    </source>
</reference>